<evidence type="ECO:0000256" key="1">
    <source>
        <dbReference type="ARBA" id="ARBA00004651"/>
    </source>
</evidence>
<comment type="caution">
    <text evidence="8">The sequence shown here is derived from an EMBL/GenBank/DDBJ whole genome shotgun (WGS) entry which is preliminary data.</text>
</comment>
<dbReference type="Pfam" id="PF03994">
    <property type="entry name" value="DUF350"/>
    <property type="match status" value="1"/>
</dbReference>
<comment type="similarity">
    <text evidence="2">Belongs to the UPF0719 family.</text>
</comment>
<dbReference type="RefSeq" id="WP_043640409.1">
    <property type="nucleotide sequence ID" value="NZ_CP109905.1"/>
</dbReference>
<dbReference type="InterPro" id="IPR007140">
    <property type="entry name" value="DUF350"/>
</dbReference>
<evidence type="ECO:0000256" key="4">
    <source>
        <dbReference type="ARBA" id="ARBA00022692"/>
    </source>
</evidence>
<evidence type="ECO:0000256" key="6">
    <source>
        <dbReference type="ARBA" id="ARBA00023136"/>
    </source>
</evidence>
<gene>
    <name evidence="8" type="ORF">B0T45_18100</name>
</gene>
<organism evidence="8 9">
    <name type="scientific">Chromobacterium haemolyticum</name>
    <dbReference type="NCBI Taxonomy" id="394935"/>
    <lineage>
        <taxon>Bacteria</taxon>
        <taxon>Pseudomonadati</taxon>
        <taxon>Pseudomonadota</taxon>
        <taxon>Betaproteobacteria</taxon>
        <taxon>Neisseriales</taxon>
        <taxon>Chromobacteriaceae</taxon>
        <taxon>Chromobacterium</taxon>
    </lineage>
</organism>
<feature type="transmembrane region" description="Helical" evidence="7">
    <location>
        <begin position="45"/>
        <end position="65"/>
    </location>
</feature>
<evidence type="ECO:0000313" key="9">
    <source>
        <dbReference type="Proteomes" id="UP000192721"/>
    </source>
</evidence>
<proteinExistence type="inferred from homology"/>
<comment type="subcellular location">
    <subcellularLocation>
        <location evidence="1">Cell membrane</location>
        <topology evidence="1">Multi-pass membrane protein</topology>
    </subcellularLocation>
</comment>
<evidence type="ECO:0000256" key="5">
    <source>
        <dbReference type="ARBA" id="ARBA00022989"/>
    </source>
</evidence>
<dbReference type="PANTHER" id="PTHR40043">
    <property type="entry name" value="UPF0719 INNER MEMBRANE PROTEIN YJFL"/>
    <property type="match status" value="1"/>
</dbReference>
<feature type="transmembrane region" description="Helical" evidence="7">
    <location>
        <begin position="111"/>
        <end position="130"/>
    </location>
</feature>
<evidence type="ECO:0000256" key="3">
    <source>
        <dbReference type="ARBA" id="ARBA00022475"/>
    </source>
</evidence>
<evidence type="ECO:0000256" key="7">
    <source>
        <dbReference type="SAM" id="Phobius"/>
    </source>
</evidence>
<keyword evidence="3" id="KW-1003">Cell membrane</keyword>
<dbReference type="Proteomes" id="UP000192721">
    <property type="component" value="Unassembled WGS sequence"/>
</dbReference>
<accession>A0A1W0CK68</accession>
<feature type="transmembrane region" description="Helical" evidence="7">
    <location>
        <begin position="77"/>
        <end position="99"/>
    </location>
</feature>
<dbReference type="EMBL" id="MUKV01000029">
    <property type="protein sequence ID" value="OQS35073.1"/>
    <property type="molecule type" value="Genomic_DNA"/>
</dbReference>
<keyword evidence="4 7" id="KW-0812">Transmembrane</keyword>
<sequence length="133" mass="14197">MIAAFLPALLAYLTYMGSGLALLALFAVLYCWITPIDELKLIRDNGHAAAVSFAGALLGFSLTLASSAWHLNNWNSFMLWALLAMLVQIVVHMVVARCLKDLSRALIDNNLAMGILAGSIHLAVGLINAGSLS</sequence>
<dbReference type="GO" id="GO:0005886">
    <property type="term" value="C:plasma membrane"/>
    <property type="evidence" value="ECO:0007669"/>
    <property type="project" value="UniProtKB-SubCell"/>
</dbReference>
<evidence type="ECO:0000256" key="2">
    <source>
        <dbReference type="ARBA" id="ARBA00005779"/>
    </source>
</evidence>
<evidence type="ECO:0000313" key="8">
    <source>
        <dbReference type="EMBL" id="OQS35073.1"/>
    </source>
</evidence>
<keyword evidence="5 7" id="KW-1133">Transmembrane helix</keyword>
<dbReference type="AlphaFoldDB" id="A0A1W0CK68"/>
<feature type="transmembrane region" description="Helical" evidence="7">
    <location>
        <begin position="12"/>
        <end position="33"/>
    </location>
</feature>
<protein>
    <submittedName>
        <fullName evidence="8">DUF350 domain-containing protein</fullName>
    </submittedName>
</protein>
<dbReference type="PANTHER" id="PTHR40043:SF1">
    <property type="entry name" value="UPF0719 INNER MEMBRANE PROTEIN YJFL"/>
    <property type="match status" value="1"/>
</dbReference>
<name>A0A1W0CK68_9NEIS</name>
<reference evidence="8 9" key="1">
    <citation type="submission" date="2017-02" db="EMBL/GenBank/DDBJ databases">
        <title>Chromobacterium haemolyticum H5244.</title>
        <authorList>
            <person name="Gulvik C.A."/>
        </authorList>
    </citation>
    <scope>NUCLEOTIDE SEQUENCE [LARGE SCALE GENOMIC DNA]</scope>
    <source>
        <strain evidence="8 9">H5244</strain>
    </source>
</reference>
<keyword evidence="6 7" id="KW-0472">Membrane</keyword>